<dbReference type="EMBL" id="MU273558">
    <property type="protein sequence ID" value="KAI0032069.1"/>
    <property type="molecule type" value="Genomic_DNA"/>
</dbReference>
<sequence length="266" mass="28872">MTSIVLDSISTNPDAASIRQSSGSTDWMWAAFAVLMLTDILLVVNSFRALRNRLLHQLAIIIVTTASVAYFSMASNLGHTPIPVEFTGAGDGTRSIYYVRYIMWFINAPLLLLTLYIGTGFPLQGVFSALFLSDVAVVCGLVGALVQTSYKWGYYVIGVFALFYVIGHMFTTPVAWPSPTGRSRGAYNGSAVVLATLALIYPLVWGLCEGGNELSVIAEMIWYGIMDVLIFSFFVAYFLWAHDSVELDGAYPVSARPTKAAEAGAA</sequence>
<gene>
    <name evidence="1" type="ORF">K488DRAFT_50741</name>
</gene>
<reference evidence="1" key="1">
    <citation type="submission" date="2021-02" db="EMBL/GenBank/DDBJ databases">
        <authorList>
            <consortium name="DOE Joint Genome Institute"/>
            <person name="Ahrendt S."/>
            <person name="Looney B.P."/>
            <person name="Miyauchi S."/>
            <person name="Morin E."/>
            <person name="Drula E."/>
            <person name="Courty P.E."/>
            <person name="Chicoki N."/>
            <person name="Fauchery L."/>
            <person name="Kohler A."/>
            <person name="Kuo A."/>
            <person name="Labutti K."/>
            <person name="Pangilinan J."/>
            <person name="Lipzen A."/>
            <person name="Riley R."/>
            <person name="Andreopoulos W."/>
            <person name="He G."/>
            <person name="Johnson J."/>
            <person name="Barry K.W."/>
            <person name="Grigoriev I.V."/>
            <person name="Nagy L."/>
            <person name="Hibbett D."/>
            <person name="Henrissat B."/>
            <person name="Matheny P.B."/>
            <person name="Labbe J."/>
            <person name="Martin F."/>
        </authorList>
    </citation>
    <scope>NUCLEOTIDE SEQUENCE</scope>
    <source>
        <strain evidence="1">EC-137</strain>
    </source>
</reference>
<protein>
    <submittedName>
        <fullName evidence="1">Family A G protein-coupled receptor-like protein</fullName>
    </submittedName>
</protein>
<name>A0ACB8QJY9_9AGAM</name>
<evidence type="ECO:0000313" key="1">
    <source>
        <dbReference type="EMBL" id="KAI0032069.1"/>
    </source>
</evidence>
<dbReference type="Proteomes" id="UP000814128">
    <property type="component" value="Unassembled WGS sequence"/>
</dbReference>
<organism evidence="1 2">
    <name type="scientific">Vararia minispora EC-137</name>
    <dbReference type="NCBI Taxonomy" id="1314806"/>
    <lineage>
        <taxon>Eukaryota</taxon>
        <taxon>Fungi</taxon>
        <taxon>Dikarya</taxon>
        <taxon>Basidiomycota</taxon>
        <taxon>Agaricomycotina</taxon>
        <taxon>Agaricomycetes</taxon>
        <taxon>Russulales</taxon>
        <taxon>Lachnocladiaceae</taxon>
        <taxon>Vararia</taxon>
    </lineage>
</organism>
<keyword evidence="2" id="KW-1185">Reference proteome</keyword>
<accession>A0ACB8QJY9</accession>
<proteinExistence type="predicted"/>
<reference evidence="1" key="2">
    <citation type="journal article" date="2022" name="New Phytol.">
        <title>Evolutionary transition to the ectomycorrhizal habit in the genomes of a hyperdiverse lineage of mushroom-forming fungi.</title>
        <authorList>
            <person name="Looney B."/>
            <person name="Miyauchi S."/>
            <person name="Morin E."/>
            <person name="Drula E."/>
            <person name="Courty P.E."/>
            <person name="Kohler A."/>
            <person name="Kuo A."/>
            <person name="LaButti K."/>
            <person name="Pangilinan J."/>
            <person name="Lipzen A."/>
            <person name="Riley R."/>
            <person name="Andreopoulos W."/>
            <person name="He G."/>
            <person name="Johnson J."/>
            <person name="Nolan M."/>
            <person name="Tritt A."/>
            <person name="Barry K.W."/>
            <person name="Grigoriev I.V."/>
            <person name="Nagy L.G."/>
            <person name="Hibbett D."/>
            <person name="Henrissat B."/>
            <person name="Matheny P.B."/>
            <person name="Labbe J."/>
            <person name="Martin F.M."/>
        </authorList>
    </citation>
    <scope>NUCLEOTIDE SEQUENCE</scope>
    <source>
        <strain evidence="1">EC-137</strain>
    </source>
</reference>
<evidence type="ECO:0000313" key="2">
    <source>
        <dbReference type="Proteomes" id="UP000814128"/>
    </source>
</evidence>
<comment type="caution">
    <text evidence="1">The sequence shown here is derived from an EMBL/GenBank/DDBJ whole genome shotgun (WGS) entry which is preliminary data.</text>
</comment>